<name>A0A0B6ZQ47_9EUPU</name>
<sequence length="620" mass="69488">CEPYQFVIKDDQDGSILELVSLSKNKTISDLYNLLMETTGLQTFQLLYFKSGENDSRVQVNLQKSCDTTLTSAGLKDGETIILALSHKDSSQSPENSEYRRLSSEALSVPEWSVSLLNRLPLNGNPHTCRTIDIRTSAAATVVNLKLQALSLFKVESVSPDTTRLRENHKTMGLQPPLREGLTLVDAGLSNGVSLVLENGRPPQDSEMTVVVNQIVSGKLLSVQEFLVDRQLTVLDMLQTACRQMKCEGTQWYLSKTDAYGDPAESLDDNTTTLMDLLVNDGDILVLQQGSVLKKDQICLCMWLAPDQQSLSPDDRSVIGGGDVSQLQDEEDKVMLELAAKLSLCDSVTTRDLNPLNSFLSPDLKQLFETLLIINKSMSVEELKQVLMSTEQFQTLRIPTSNFMRLRLMEGTRLRTVIRNNCQVFRHANAKETLNLAVQVLHFEENIGIHEMLLMLAQKIGGTRIYMPAKEFIWNTSSGVGAGDLKRVIATRLNLPLHDVLIAKYNPDTCEWTVLRDQPQKASKNKGKKKSAHKTNVRQAPYNVQDGDLIGIKLLSADKGILDSEDFSTQEDIENRQHLLQVAEEKKRIREEKKKSQSMDGFPINRRPEVPLTIRVDKFS</sequence>
<evidence type="ECO:0000259" key="2">
    <source>
        <dbReference type="Pfam" id="PF25822"/>
    </source>
</evidence>
<dbReference type="InterPro" id="IPR029071">
    <property type="entry name" value="Ubiquitin-like_domsf"/>
</dbReference>
<evidence type="ECO:0000256" key="1">
    <source>
        <dbReference type="SAM" id="MobiDB-lite"/>
    </source>
</evidence>
<accession>A0A0B6ZQ47</accession>
<feature type="non-terminal residue" evidence="3">
    <location>
        <position position="1"/>
    </location>
</feature>
<feature type="region of interest" description="Disordered" evidence="1">
    <location>
        <begin position="517"/>
        <end position="536"/>
    </location>
</feature>
<evidence type="ECO:0000313" key="3">
    <source>
        <dbReference type="EMBL" id="CEK70698.1"/>
    </source>
</evidence>
<feature type="domain" description="Ubiquitin carboxyl-terminal hydrolase 40 ubiquitin-like" evidence="2">
    <location>
        <begin position="223"/>
        <end position="292"/>
    </location>
</feature>
<feature type="compositionally biased region" description="Basic residues" evidence="1">
    <location>
        <begin position="523"/>
        <end position="536"/>
    </location>
</feature>
<dbReference type="InterPro" id="IPR057763">
    <property type="entry name" value="UBL_USP40"/>
</dbReference>
<protein>
    <recommendedName>
        <fullName evidence="2">Ubiquitin carboxyl-terminal hydrolase 40 ubiquitin-like domain-containing protein</fullName>
    </recommendedName>
</protein>
<reference evidence="3" key="1">
    <citation type="submission" date="2014-12" db="EMBL/GenBank/DDBJ databases">
        <title>Insight into the proteome of Arion vulgaris.</title>
        <authorList>
            <person name="Aradska J."/>
            <person name="Bulat T."/>
            <person name="Smidak R."/>
            <person name="Sarate P."/>
            <person name="Gangsoo J."/>
            <person name="Sialana F."/>
            <person name="Bilban M."/>
            <person name="Lubec G."/>
        </authorList>
    </citation>
    <scope>NUCLEOTIDE SEQUENCE</scope>
    <source>
        <tissue evidence="3">Skin</tissue>
    </source>
</reference>
<feature type="region of interest" description="Disordered" evidence="1">
    <location>
        <begin position="587"/>
        <end position="606"/>
    </location>
</feature>
<dbReference type="AlphaFoldDB" id="A0A0B6ZQ47"/>
<organism evidence="3">
    <name type="scientific">Arion vulgaris</name>
    <dbReference type="NCBI Taxonomy" id="1028688"/>
    <lineage>
        <taxon>Eukaryota</taxon>
        <taxon>Metazoa</taxon>
        <taxon>Spiralia</taxon>
        <taxon>Lophotrochozoa</taxon>
        <taxon>Mollusca</taxon>
        <taxon>Gastropoda</taxon>
        <taxon>Heterobranchia</taxon>
        <taxon>Euthyneura</taxon>
        <taxon>Panpulmonata</taxon>
        <taxon>Eupulmonata</taxon>
        <taxon>Stylommatophora</taxon>
        <taxon>Helicina</taxon>
        <taxon>Arionoidea</taxon>
        <taxon>Arionidae</taxon>
        <taxon>Arion</taxon>
    </lineage>
</organism>
<dbReference type="Pfam" id="PF25822">
    <property type="entry name" value="UBL_USP40"/>
    <property type="match status" value="1"/>
</dbReference>
<feature type="compositionally biased region" description="Basic and acidic residues" evidence="1">
    <location>
        <begin position="587"/>
        <end position="597"/>
    </location>
</feature>
<dbReference type="SUPFAM" id="SSF54236">
    <property type="entry name" value="Ubiquitin-like"/>
    <property type="match status" value="1"/>
</dbReference>
<proteinExistence type="predicted"/>
<dbReference type="EMBL" id="HACG01023833">
    <property type="protein sequence ID" value="CEK70698.1"/>
    <property type="molecule type" value="Transcribed_RNA"/>
</dbReference>
<gene>
    <name evidence="3" type="primary">ORF75263</name>
</gene>